<dbReference type="EMBL" id="JACHGJ010000003">
    <property type="protein sequence ID" value="MBB6480390.1"/>
    <property type="molecule type" value="Genomic_DNA"/>
</dbReference>
<protein>
    <submittedName>
        <fullName evidence="1">Uncharacterized protein</fullName>
    </submittedName>
</protein>
<comment type="caution">
    <text evidence="1">The sequence shown here is derived from an EMBL/GenBank/DDBJ whole genome shotgun (WGS) entry which is preliminary data.</text>
</comment>
<dbReference type="Proteomes" id="UP000587760">
    <property type="component" value="Unassembled WGS sequence"/>
</dbReference>
<gene>
    <name evidence="1" type="ORF">HNR50_002053</name>
</gene>
<name>A0A841RBJ9_9SPIO</name>
<evidence type="ECO:0000313" key="2">
    <source>
        <dbReference type="Proteomes" id="UP000587760"/>
    </source>
</evidence>
<evidence type="ECO:0000313" key="1">
    <source>
        <dbReference type="EMBL" id="MBB6480390.1"/>
    </source>
</evidence>
<proteinExistence type="predicted"/>
<sequence>MVCSDIPCVDGSFDLIIPNHYLYHSGDPESLLL</sequence>
<dbReference type="AlphaFoldDB" id="A0A841RBJ9"/>
<keyword evidence="2" id="KW-1185">Reference proteome</keyword>
<organism evidence="1 2">
    <name type="scientific">Spirochaeta isovalerica</name>
    <dbReference type="NCBI Taxonomy" id="150"/>
    <lineage>
        <taxon>Bacteria</taxon>
        <taxon>Pseudomonadati</taxon>
        <taxon>Spirochaetota</taxon>
        <taxon>Spirochaetia</taxon>
        <taxon>Spirochaetales</taxon>
        <taxon>Spirochaetaceae</taxon>
        <taxon>Spirochaeta</taxon>
    </lineage>
</organism>
<accession>A0A841RBJ9</accession>
<reference evidence="1 2" key="1">
    <citation type="submission" date="2020-08" db="EMBL/GenBank/DDBJ databases">
        <title>Genomic Encyclopedia of Type Strains, Phase IV (KMG-IV): sequencing the most valuable type-strain genomes for metagenomic binning, comparative biology and taxonomic classification.</title>
        <authorList>
            <person name="Goeker M."/>
        </authorList>
    </citation>
    <scope>NUCLEOTIDE SEQUENCE [LARGE SCALE GENOMIC DNA]</scope>
    <source>
        <strain evidence="1 2">DSM 2461</strain>
    </source>
</reference>